<feature type="signal peptide" evidence="9">
    <location>
        <begin position="1"/>
        <end position="32"/>
    </location>
</feature>
<dbReference type="FunFam" id="1.10.3430.10:FF:000008">
    <property type="entry name" value="Ammonium transporter"/>
    <property type="match status" value="1"/>
</dbReference>
<protein>
    <recommendedName>
        <fullName evidence="8">Ammonium transporter</fullName>
    </recommendedName>
</protein>
<keyword evidence="6 8" id="KW-0472">Membrane</keyword>
<dbReference type="GO" id="GO:0005886">
    <property type="term" value="C:plasma membrane"/>
    <property type="evidence" value="ECO:0007669"/>
    <property type="project" value="UniProtKB-SubCell"/>
</dbReference>
<evidence type="ECO:0000256" key="7">
    <source>
        <dbReference type="ARBA" id="ARBA00023177"/>
    </source>
</evidence>
<dbReference type="InterPro" id="IPR018047">
    <property type="entry name" value="Ammonium_transpt_CS"/>
</dbReference>
<sequence>MSFLKKPVTRHLATGAVLAGAGVAIWATPALAQEAEVTAADVQTNLDNVFVLVAAVLVIFMQAGFALVEAGLTRAKSVANIMMKNLMDFAAGAIAFFAVGFAIAFGAGNDFFGTEGWFLGDGAFTYGTLTVPVFFVFQVAFAATAATIVSGAMAERTKFKSYFLYSIVISSVIYPVVVHWNWGGGWLAQLSTPFHDFAGSTMVHMTGGVAALMGAMILGPRIGKYGSDGKPRAIPGHNIPFAILGTFILLVGWYGFNAGSELAADGAIGGIAVTTTLAACAGAIAAMLAIWMKSGKPDVAMTANGMLAGLVGVTAGTAAVSPIGALIIGACAGVIVVFAVFFFDRIKIDDPVGAISVHGVCGAFGTICVGLFATEDTDFWQQGLFYGGGASQLISQIIGVVAVGLFVALASGILFLVIKATVGLRVSAEEEIEGLDVLEHGTSGYGHDTLAGAGAGAGSSSASATGSSTASARV</sequence>
<dbReference type="GO" id="GO:0008519">
    <property type="term" value="F:ammonium channel activity"/>
    <property type="evidence" value="ECO:0007669"/>
    <property type="project" value="InterPro"/>
</dbReference>
<dbReference type="InterPro" id="IPR029020">
    <property type="entry name" value="Ammonium/urea_transptr"/>
</dbReference>
<feature type="domain" description="Ammonium transporter AmtB-like" evidence="10">
    <location>
        <begin position="49"/>
        <end position="445"/>
    </location>
</feature>
<dbReference type="PANTHER" id="PTHR11730">
    <property type="entry name" value="AMMONIUM TRANSPORTER"/>
    <property type="match status" value="1"/>
</dbReference>
<dbReference type="GO" id="GO:0097272">
    <property type="term" value="P:ammonium homeostasis"/>
    <property type="evidence" value="ECO:0007669"/>
    <property type="project" value="TreeGrafter"/>
</dbReference>
<evidence type="ECO:0000256" key="6">
    <source>
        <dbReference type="ARBA" id="ARBA00023136"/>
    </source>
</evidence>
<dbReference type="InterPro" id="IPR001905">
    <property type="entry name" value="Ammonium_transpt"/>
</dbReference>
<evidence type="ECO:0000256" key="4">
    <source>
        <dbReference type="ARBA" id="ARBA00022692"/>
    </source>
</evidence>
<evidence type="ECO:0000256" key="3">
    <source>
        <dbReference type="ARBA" id="ARBA00022448"/>
    </source>
</evidence>
<feature type="transmembrane region" description="Helical" evidence="8">
    <location>
        <begin position="323"/>
        <end position="343"/>
    </location>
</feature>
<keyword evidence="5 8" id="KW-1133">Transmembrane helix</keyword>
<evidence type="ECO:0000259" key="10">
    <source>
        <dbReference type="Pfam" id="PF00909"/>
    </source>
</evidence>
<dbReference type="SUPFAM" id="SSF111352">
    <property type="entry name" value="Ammonium transporter"/>
    <property type="match status" value="1"/>
</dbReference>
<feature type="transmembrane region" description="Helical" evidence="8">
    <location>
        <begin position="202"/>
        <end position="219"/>
    </location>
</feature>
<keyword evidence="7 8" id="KW-0924">Ammonia transport</keyword>
<dbReference type="Pfam" id="PF00909">
    <property type="entry name" value="Ammonium_transp"/>
    <property type="match status" value="1"/>
</dbReference>
<dbReference type="AlphaFoldDB" id="A0A6J4HZ94"/>
<dbReference type="NCBIfam" id="TIGR00836">
    <property type="entry name" value="amt"/>
    <property type="match status" value="1"/>
</dbReference>
<organism evidence="11">
    <name type="scientific">uncultured Acidimicrobiales bacterium</name>
    <dbReference type="NCBI Taxonomy" id="310071"/>
    <lineage>
        <taxon>Bacteria</taxon>
        <taxon>Bacillati</taxon>
        <taxon>Actinomycetota</taxon>
        <taxon>Acidimicrobiia</taxon>
        <taxon>Acidimicrobiales</taxon>
        <taxon>environmental samples</taxon>
    </lineage>
</organism>
<evidence type="ECO:0000256" key="5">
    <source>
        <dbReference type="ARBA" id="ARBA00022989"/>
    </source>
</evidence>
<evidence type="ECO:0000256" key="1">
    <source>
        <dbReference type="ARBA" id="ARBA00004141"/>
    </source>
</evidence>
<feature type="transmembrane region" description="Helical" evidence="8">
    <location>
        <begin position="299"/>
        <end position="317"/>
    </location>
</feature>
<feature type="transmembrane region" description="Helical" evidence="8">
    <location>
        <begin position="48"/>
        <end position="68"/>
    </location>
</feature>
<reference evidence="11" key="1">
    <citation type="submission" date="2020-02" db="EMBL/GenBank/DDBJ databases">
        <authorList>
            <person name="Meier V. D."/>
        </authorList>
    </citation>
    <scope>NUCLEOTIDE SEQUENCE</scope>
    <source>
        <strain evidence="11">AVDCRST_MAG50</strain>
    </source>
</reference>
<gene>
    <name evidence="11" type="ORF">AVDCRST_MAG50-1503</name>
</gene>
<dbReference type="EMBL" id="CADCTF010000086">
    <property type="protein sequence ID" value="CAA9237811.1"/>
    <property type="molecule type" value="Genomic_DNA"/>
</dbReference>
<proteinExistence type="inferred from homology"/>
<dbReference type="Gene3D" id="1.10.3430.10">
    <property type="entry name" value="Ammonium transporter AmtB like domains"/>
    <property type="match status" value="1"/>
</dbReference>
<evidence type="ECO:0000256" key="2">
    <source>
        <dbReference type="ARBA" id="ARBA00005887"/>
    </source>
</evidence>
<keyword evidence="3 8" id="KW-0813">Transport</keyword>
<evidence type="ECO:0000256" key="9">
    <source>
        <dbReference type="SAM" id="SignalP"/>
    </source>
</evidence>
<evidence type="ECO:0000256" key="8">
    <source>
        <dbReference type="RuleBase" id="RU362002"/>
    </source>
</evidence>
<keyword evidence="4 8" id="KW-0812">Transmembrane</keyword>
<feature type="transmembrane region" description="Helical" evidence="8">
    <location>
        <begin position="355"/>
        <end position="373"/>
    </location>
</feature>
<feature type="transmembrane region" description="Helical" evidence="8">
    <location>
        <begin position="89"/>
        <end position="109"/>
    </location>
</feature>
<accession>A0A6J4HZ94</accession>
<comment type="similarity">
    <text evidence="2 8">Belongs to the ammonia transporter channel (TC 1.A.11.2) family.</text>
</comment>
<name>A0A6J4HZ94_9ACTN</name>
<feature type="transmembrane region" description="Helical" evidence="8">
    <location>
        <begin position="268"/>
        <end position="292"/>
    </location>
</feature>
<dbReference type="InterPro" id="IPR024041">
    <property type="entry name" value="NH4_transpt_AmtB-like_dom"/>
</dbReference>
<evidence type="ECO:0000313" key="11">
    <source>
        <dbReference type="EMBL" id="CAA9237811.1"/>
    </source>
</evidence>
<comment type="subcellular location">
    <subcellularLocation>
        <location evidence="8">Cell membrane</location>
        <topology evidence="8">Multi-pass membrane protein</topology>
    </subcellularLocation>
    <subcellularLocation>
        <location evidence="1">Membrane</location>
        <topology evidence="1">Multi-pass membrane protein</topology>
    </subcellularLocation>
</comment>
<feature type="transmembrane region" description="Helical" evidence="8">
    <location>
        <begin position="162"/>
        <end position="182"/>
    </location>
</feature>
<dbReference type="PANTHER" id="PTHR11730:SF89">
    <property type="entry name" value="AMMONIUM TRANSPORTER SLL0108-RELATED"/>
    <property type="match status" value="1"/>
</dbReference>
<feature type="transmembrane region" description="Helical" evidence="8">
    <location>
        <begin position="129"/>
        <end position="150"/>
    </location>
</feature>
<feature type="transmembrane region" description="Helical" evidence="8">
    <location>
        <begin position="239"/>
        <end position="256"/>
    </location>
</feature>
<feature type="transmembrane region" description="Helical" evidence="8">
    <location>
        <begin position="393"/>
        <end position="418"/>
    </location>
</feature>
<feature type="chain" id="PRO_5027010494" description="Ammonium transporter" evidence="9">
    <location>
        <begin position="33"/>
        <end position="474"/>
    </location>
</feature>
<dbReference type="PROSITE" id="PS01219">
    <property type="entry name" value="AMMONIUM_TRANSP"/>
    <property type="match status" value="1"/>
</dbReference>
<keyword evidence="9" id="KW-0732">Signal</keyword>